<accession>A0A0T9R0V7</accession>
<evidence type="ECO:0008006" key="4">
    <source>
        <dbReference type="Google" id="ProtNLM"/>
    </source>
</evidence>
<evidence type="ECO:0000256" key="1">
    <source>
        <dbReference type="SAM" id="SignalP"/>
    </source>
</evidence>
<gene>
    <name evidence="2" type="ORF">ERS008529_03852</name>
</gene>
<dbReference type="AlphaFoldDB" id="A0A0T9R0V7"/>
<organism evidence="2 3">
    <name type="scientific">Yersinia pekkanenii</name>
    <dbReference type="NCBI Taxonomy" id="1288385"/>
    <lineage>
        <taxon>Bacteria</taxon>
        <taxon>Pseudomonadati</taxon>
        <taxon>Pseudomonadota</taxon>
        <taxon>Gammaproteobacteria</taxon>
        <taxon>Enterobacterales</taxon>
        <taxon>Yersiniaceae</taxon>
        <taxon>Yersinia</taxon>
    </lineage>
</organism>
<dbReference type="EMBL" id="CQAZ01000044">
    <property type="protein sequence ID" value="CNI37900.1"/>
    <property type="molecule type" value="Genomic_DNA"/>
</dbReference>
<keyword evidence="1" id="KW-0732">Signal</keyword>
<reference evidence="3" key="1">
    <citation type="submission" date="2015-03" db="EMBL/GenBank/DDBJ databases">
        <authorList>
            <consortium name="Pathogen Informatics"/>
        </authorList>
    </citation>
    <scope>NUCLEOTIDE SEQUENCE [LARGE SCALE GENOMIC DNA]</scope>
    <source>
        <strain evidence="3">A125KOH2</strain>
    </source>
</reference>
<evidence type="ECO:0000313" key="2">
    <source>
        <dbReference type="EMBL" id="CNI37900.1"/>
    </source>
</evidence>
<name>A0A0T9R0V7_9GAMM</name>
<sequence length="55" mass="5916">MRNIIRCCFVIATLTITSPAFATACMLRPDNTAEQCAKTCVWAAAGGLFGYLLCL</sequence>
<dbReference type="PROSITE" id="PS51257">
    <property type="entry name" value="PROKAR_LIPOPROTEIN"/>
    <property type="match status" value="1"/>
</dbReference>
<protein>
    <recommendedName>
        <fullName evidence="4">Lipoprotein</fullName>
    </recommendedName>
</protein>
<evidence type="ECO:0000313" key="3">
    <source>
        <dbReference type="Proteomes" id="UP000045840"/>
    </source>
</evidence>
<feature type="chain" id="PRO_5006695860" description="Lipoprotein" evidence="1">
    <location>
        <begin position="23"/>
        <end position="55"/>
    </location>
</feature>
<proteinExistence type="predicted"/>
<dbReference type="Proteomes" id="UP000045840">
    <property type="component" value="Unassembled WGS sequence"/>
</dbReference>
<feature type="signal peptide" evidence="1">
    <location>
        <begin position="1"/>
        <end position="22"/>
    </location>
</feature>